<feature type="domain" description="EamA" evidence="8">
    <location>
        <begin position="139"/>
        <end position="273"/>
    </location>
</feature>
<sequence>MARIWRACCRPRTNRCTASRKPARTISNWPPRRIWGRPPQRRSSWSGSFGLAGLFVLMTGKTVYRDPPRGQLPPMPAGIYTDSVQCSIRPGPVAASQSRYTAAVPSGARHSRKPIPMRSDATTKPVGGLSPHEDRLSPLGIVLGCSAALFWGGYLAMSRAGVSLGLDGYDVAFIRFAVCGALMLPWLLFNKPLSLGGVGWGRGIALAMSAGPVFVLLTVAGYFFAPLAHGAVIQPSTSMVATAALAVLMFGERVGPARTLGLAVVVVGLAVVSGQGLFQASLETPIGDAMFAAAGLLWAFFTVLGKRWGVSPVAATAAVSVLSCAVIVPAYLVIVGLSKFAALPWEYLLAQVLVQGALAGVAAMLCYTRAVQLLGAGRAAIFPALVPVTAIVVGIPLTGEFPTPLQFAGLAVVTLGMLVALGVVRIPKLRV</sequence>
<dbReference type="AlphaFoldDB" id="A0A3S2ZAV8"/>
<evidence type="ECO:0000259" key="8">
    <source>
        <dbReference type="Pfam" id="PF00892"/>
    </source>
</evidence>
<proteinExistence type="inferred from homology"/>
<feature type="transmembrane region" description="Helical" evidence="7">
    <location>
        <begin position="139"/>
        <end position="157"/>
    </location>
</feature>
<evidence type="ECO:0000256" key="6">
    <source>
        <dbReference type="SAM" id="MobiDB-lite"/>
    </source>
</evidence>
<feature type="domain" description="EamA" evidence="8">
    <location>
        <begin position="286"/>
        <end position="420"/>
    </location>
</feature>
<accession>A0A3S2ZAV8</accession>
<dbReference type="Proteomes" id="UP000287447">
    <property type="component" value="Unassembled WGS sequence"/>
</dbReference>
<feature type="transmembrane region" description="Helical" evidence="7">
    <location>
        <begin position="262"/>
        <end position="280"/>
    </location>
</feature>
<evidence type="ECO:0000256" key="7">
    <source>
        <dbReference type="SAM" id="Phobius"/>
    </source>
</evidence>
<feature type="region of interest" description="Disordered" evidence="6">
    <location>
        <begin position="105"/>
        <end position="129"/>
    </location>
</feature>
<dbReference type="InterPro" id="IPR050638">
    <property type="entry name" value="AA-Vitamin_Transporters"/>
</dbReference>
<keyword evidence="3 7" id="KW-0812">Transmembrane</keyword>
<protein>
    <submittedName>
        <fullName evidence="9">DMT family transporter</fullName>
    </submittedName>
</protein>
<feature type="transmembrane region" description="Helical" evidence="7">
    <location>
        <begin position="286"/>
        <end position="305"/>
    </location>
</feature>
<keyword evidence="10" id="KW-1185">Reference proteome</keyword>
<feature type="transmembrane region" description="Helical" evidence="7">
    <location>
        <begin position="405"/>
        <end position="424"/>
    </location>
</feature>
<feature type="transmembrane region" description="Helical" evidence="7">
    <location>
        <begin position="317"/>
        <end position="341"/>
    </location>
</feature>
<name>A0A3S2ZAV8_9PROT</name>
<feature type="transmembrane region" description="Helical" evidence="7">
    <location>
        <begin position="201"/>
        <end position="225"/>
    </location>
</feature>
<evidence type="ECO:0000256" key="2">
    <source>
        <dbReference type="ARBA" id="ARBA00007362"/>
    </source>
</evidence>
<evidence type="ECO:0000256" key="1">
    <source>
        <dbReference type="ARBA" id="ARBA00004141"/>
    </source>
</evidence>
<organism evidence="9 10">
    <name type="scientific">Hwanghaeella grinnelliae</name>
    <dbReference type="NCBI Taxonomy" id="2500179"/>
    <lineage>
        <taxon>Bacteria</taxon>
        <taxon>Pseudomonadati</taxon>
        <taxon>Pseudomonadota</taxon>
        <taxon>Alphaproteobacteria</taxon>
        <taxon>Rhodospirillales</taxon>
        <taxon>Rhodospirillaceae</taxon>
        <taxon>Hwanghaeella</taxon>
    </lineage>
</organism>
<dbReference type="GO" id="GO:0016020">
    <property type="term" value="C:membrane"/>
    <property type="evidence" value="ECO:0007669"/>
    <property type="project" value="UniProtKB-SubCell"/>
</dbReference>
<evidence type="ECO:0000313" key="9">
    <source>
        <dbReference type="EMBL" id="RVU38358.1"/>
    </source>
</evidence>
<comment type="subcellular location">
    <subcellularLocation>
        <location evidence="1">Membrane</location>
        <topology evidence="1">Multi-pass membrane protein</topology>
    </subcellularLocation>
</comment>
<comment type="caution">
    <text evidence="9">The sequence shown here is derived from an EMBL/GenBank/DDBJ whole genome shotgun (WGS) entry which is preliminary data.</text>
</comment>
<gene>
    <name evidence="9" type="ORF">EOI86_03450</name>
</gene>
<feature type="region of interest" description="Disordered" evidence="6">
    <location>
        <begin position="20"/>
        <end position="41"/>
    </location>
</feature>
<feature type="transmembrane region" description="Helical" evidence="7">
    <location>
        <begin position="231"/>
        <end position="250"/>
    </location>
</feature>
<keyword evidence="5 7" id="KW-0472">Membrane</keyword>
<feature type="transmembrane region" description="Helical" evidence="7">
    <location>
        <begin position="347"/>
        <end position="367"/>
    </location>
</feature>
<dbReference type="InterPro" id="IPR000620">
    <property type="entry name" value="EamA_dom"/>
</dbReference>
<dbReference type="SUPFAM" id="SSF103481">
    <property type="entry name" value="Multidrug resistance efflux transporter EmrE"/>
    <property type="match status" value="2"/>
</dbReference>
<evidence type="ECO:0000256" key="5">
    <source>
        <dbReference type="ARBA" id="ARBA00023136"/>
    </source>
</evidence>
<evidence type="ECO:0000313" key="10">
    <source>
        <dbReference type="Proteomes" id="UP000287447"/>
    </source>
</evidence>
<dbReference type="Pfam" id="PF00892">
    <property type="entry name" value="EamA"/>
    <property type="match status" value="2"/>
</dbReference>
<comment type="similarity">
    <text evidence="2">Belongs to the EamA transporter family.</text>
</comment>
<dbReference type="EMBL" id="SADE01000001">
    <property type="protein sequence ID" value="RVU38358.1"/>
    <property type="molecule type" value="Genomic_DNA"/>
</dbReference>
<keyword evidence="4 7" id="KW-1133">Transmembrane helix</keyword>
<dbReference type="PANTHER" id="PTHR32322:SF2">
    <property type="entry name" value="EAMA DOMAIN-CONTAINING PROTEIN"/>
    <property type="match status" value="1"/>
</dbReference>
<reference evidence="10" key="1">
    <citation type="submission" date="2019-01" db="EMBL/GenBank/DDBJ databases">
        <title>Gri0909 isolated from a small marine red alga.</title>
        <authorList>
            <person name="Kim J."/>
            <person name="Jeong S.E."/>
            <person name="Jeon C.O."/>
        </authorList>
    </citation>
    <scope>NUCLEOTIDE SEQUENCE [LARGE SCALE GENOMIC DNA]</scope>
    <source>
        <strain evidence="10">Gri0909</strain>
    </source>
</reference>
<dbReference type="PANTHER" id="PTHR32322">
    <property type="entry name" value="INNER MEMBRANE TRANSPORTER"/>
    <property type="match status" value="1"/>
</dbReference>
<dbReference type="InterPro" id="IPR037185">
    <property type="entry name" value="EmrE-like"/>
</dbReference>
<feature type="transmembrane region" description="Helical" evidence="7">
    <location>
        <begin position="379"/>
        <end position="399"/>
    </location>
</feature>
<feature type="transmembrane region" description="Helical" evidence="7">
    <location>
        <begin position="169"/>
        <end position="189"/>
    </location>
</feature>
<evidence type="ECO:0000256" key="4">
    <source>
        <dbReference type="ARBA" id="ARBA00022989"/>
    </source>
</evidence>
<evidence type="ECO:0000256" key="3">
    <source>
        <dbReference type="ARBA" id="ARBA00022692"/>
    </source>
</evidence>